<proteinExistence type="inferred from homology"/>
<comment type="similarity">
    <text evidence="2">Belongs to the CsgA/CsgB family.</text>
</comment>
<dbReference type="InterPro" id="IPR009742">
    <property type="entry name" value="Curlin_rpt"/>
</dbReference>
<dbReference type="AlphaFoldDB" id="A0A376FQZ5"/>
<comment type="subcellular location">
    <subcellularLocation>
        <location evidence="1">Fimbrium</location>
    </subcellularLocation>
</comment>
<evidence type="ECO:0000313" key="7">
    <source>
        <dbReference type="Proteomes" id="UP000254219"/>
    </source>
</evidence>
<reference evidence="6 7" key="1">
    <citation type="submission" date="2018-06" db="EMBL/GenBank/DDBJ databases">
        <authorList>
            <consortium name="Pathogen Informatics"/>
            <person name="Doyle S."/>
        </authorList>
    </citation>
    <scope>NUCLEOTIDE SEQUENCE [LARGE SCALE GENOMIC DNA]</scope>
    <source>
        <strain evidence="6 7">NCTC11181</strain>
    </source>
</reference>
<evidence type="ECO:0000256" key="5">
    <source>
        <dbReference type="SAM" id="MobiDB-lite"/>
    </source>
</evidence>
<evidence type="ECO:0000256" key="2">
    <source>
        <dbReference type="ARBA" id="ARBA00009766"/>
    </source>
</evidence>
<keyword evidence="3" id="KW-0732">Signal</keyword>
<feature type="region of interest" description="Disordered" evidence="5">
    <location>
        <begin position="81"/>
        <end position="100"/>
    </location>
</feature>
<organism evidence="6 7">
    <name type="scientific">Escherichia coli</name>
    <dbReference type="NCBI Taxonomy" id="562"/>
    <lineage>
        <taxon>Bacteria</taxon>
        <taxon>Pseudomonadati</taxon>
        <taxon>Pseudomonadota</taxon>
        <taxon>Gammaproteobacteria</taxon>
        <taxon>Enterobacterales</taxon>
        <taxon>Enterobacteriaceae</taxon>
        <taxon>Escherichia</taxon>
    </lineage>
</organism>
<dbReference type="NCBIfam" id="NF007470">
    <property type="entry name" value="PRK10051.1"/>
    <property type="match status" value="1"/>
</dbReference>
<evidence type="ECO:0000256" key="1">
    <source>
        <dbReference type="ARBA" id="ARBA00004561"/>
    </source>
</evidence>
<feature type="region of interest" description="Disordered" evidence="5">
    <location>
        <begin position="14"/>
        <end position="37"/>
    </location>
</feature>
<name>A0A376FQZ5_ECOLX</name>
<dbReference type="Pfam" id="PF07012">
    <property type="entry name" value="Curlin_rpt"/>
    <property type="match status" value="2"/>
</dbReference>
<dbReference type="GO" id="GO:0007155">
    <property type="term" value="P:cell adhesion"/>
    <property type="evidence" value="ECO:0007669"/>
    <property type="project" value="InterPro"/>
</dbReference>
<evidence type="ECO:0000256" key="3">
    <source>
        <dbReference type="ARBA" id="ARBA00022729"/>
    </source>
</evidence>
<dbReference type="Proteomes" id="UP000254219">
    <property type="component" value="Unassembled WGS sequence"/>
</dbReference>
<dbReference type="GO" id="GO:0009289">
    <property type="term" value="C:pilus"/>
    <property type="evidence" value="ECO:0007669"/>
    <property type="project" value="UniProtKB-SubCell"/>
</dbReference>
<evidence type="ECO:0000313" key="6">
    <source>
        <dbReference type="EMBL" id="STD34209.1"/>
    </source>
</evidence>
<sequence length="164" mass="16737">MSGSAFAVTHHAFSSGAGRTSDGNGSHASTLKSPSYTKSVSWQHYRGGGNNSGPNSELNIYQYGGGNSALALQTDARNSDLTITQHGGGNGADVGQGSDDSSIDLTQRGFGNSATLDQWNGKNSEMTVKQFGGGNGAAVDQTASNSSVNVTQVGFGNNATAHQY</sequence>
<accession>A0A376FQZ5</accession>
<keyword evidence="4" id="KW-0281">Fimbrium</keyword>
<evidence type="ECO:0000256" key="4">
    <source>
        <dbReference type="ARBA" id="ARBA00023263"/>
    </source>
</evidence>
<feature type="compositionally biased region" description="Polar residues" evidence="5">
    <location>
        <begin position="17"/>
        <end position="37"/>
    </location>
</feature>
<gene>
    <name evidence="6" type="primary">csgA</name>
    <name evidence="6" type="ORF">NCTC11181_00213</name>
</gene>
<protein>
    <submittedName>
        <fullName evidence="6">Cryptic curlin major subunit</fullName>
    </submittedName>
</protein>
<dbReference type="EMBL" id="UFYN01000002">
    <property type="protein sequence ID" value="STD34209.1"/>
    <property type="molecule type" value="Genomic_DNA"/>
</dbReference>